<reference evidence="9 10" key="1">
    <citation type="journal article" date="2015" name="Genome Biol.">
        <title>Comparative genomics of Steinernema reveals deeply conserved gene regulatory networks.</title>
        <authorList>
            <person name="Dillman A.R."/>
            <person name="Macchietto M."/>
            <person name="Porter C.F."/>
            <person name="Rogers A."/>
            <person name="Williams B."/>
            <person name="Antoshechkin I."/>
            <person name="Lee M.M."/>
            <person name="Goodwin Z."/>
            <person name="Lu X."/>
            <person name="Lewis E.E."/>
            <person name="Goodrich-Blair H."/>
            <person name="Stock S.P."/>
            <person name="Adams B.J."/>
            <person name="Sternberg P.W."/>
            <person name="Mortazavi A."/>
        </authorList>
    </citation>
    <scope>NUCLEOTIDE SEQUENCE [LARGE SCALE GENOMIC DNA]</scope>
    <source>
        <strain evidence="9 10">ALL</strain>
    </source>
</reference>
<dbReference type="CDD" id="cd05471">
    <property type="entry name" value="pepsin_like"/>
    <property type="match status" value="1"/>
</dbReference>
<dbReference type="InterPro" id="IPR001969">
    <property type="entry name" value="Aspartic_peptidase_AS"/>
</dbReference>
<dbReference type="FunFam" id="2.40.70.10:FF:000052">
    <property type="entry name" value="ASpartyl Protease"/>
    <property type="match status" value="1"/>
</dbReference>
<reference evidence="9 10" key="2">
    <citation type="journal article" date="2019" name="G3 (Bethesda)">
        <title>Hybrid Assembly of the Genome of the Entomopathogenic Nematode Steinernema carpocapsae Identifies the X-Chromosome.</title>
        <authorList>
            <person name="Serra L."/>
            <person name="Macchietto M."/>
            <person name="Macias-Munoz A."/>
            <person name="McGill C.J."/>
            <person name="Rodriguez I.M."/>
            <person name="Rodriguez B."/>
            <person name="Murad R."/>
            <person name="Mortazavi A."/>
        </authorList>
    </citation>
    <scope>NUCLEOTIDE SEQUENCE [LARGE SCALE GENOMIC DNA]</scope>
    <source>
        <strain evidence="9 10">ALL</strain>
    </source>
</reference>
<name>A0A4V6A4K0_STECR</name>
<protein>
    <recommendedName>
        <fullName evidence="8">Peptidase A1 domain-containing protein</fullName>
    </recommendedName>
</protein>
<feature type="active site" evidence="5">
    <location>
        <position position="298"/>
    </location>
</feature>
<keyword evidence="7" id="KW-0378">Hydrolase</keyword>
<proteinExistence type="inferred from homology"/>
<dbReference type="InterPro" id="IPR034164">
    <property type="entry name" value="Pepsin-like_dom"/>
</dbReference>
<keyword evidence="3 7" id="KW-0064">Aspartyl protease</keyword>
<dbReference type="PANTHER" id="PTHR47966:SF8">
    <property type="entry name" value="ASPARTIC PROTEASE 1-RELATED"/>
    <property type="match status" value="1"/>
</dbReference>
<dbReference type="GO" id="GO:0004190">
    <property type="term" value="F:aspartic-type endopeptidase activity"/>
    <property type="evidence" value="ECO:0007669"/>
    <property type="project" value="UniProtKB-KW"/>
</dbReference>
<dbReference type="STRING" id="34508.A0A4V6A4K0"/>
<dbReference type="Proteomes" id="UP000298663">
    <property type="component" value="Unassembled WGS sequence"/>
</dbReference>
<dbReference type="PANTHER" id="PTHR47966">
    <property type="entry name" value="BETA-SITE APP-CLEAVING ENZYME, ISOFORM A-RELATED"/>
    <property type="match status" value="1"/>
</dbReference>
<evidence type="ECO:0000313" key="10">
    <source>
        <dbReference type="Proteomes" id="UP000298663"/>
    </source>
</evidence>
<evidence type="ECO:0000259" key="8">
    <source>
        <dbReference type="PROSITE" id="PS51767"/>
    </source>
</evidence>
<evidence type="ECO:0000256" key="6">
    <source>
        <dbReference type="PIRSR" id="PIRSR601461-2"/>
    </source>
</evidence>
<dbReference type="Pfam" id="PF00026">
    <property type="entry name" value="Asp"/>
    <property type="match status" value="1"/>
</dbReference>
<dbReference type="InterPro" id="IPR001461">
    <property type="entry name" value="Aspartic_peptidase_A1"/>
</dbReference>
<dbReference type="InterPro" id="IPR021109">
    <property type="entry name" value="Peptidase_aspartic_dom_sf"/>
</dbReference>
<keyword evidence="10" id="KW-1185">Reference proteome</keyword>
<dbReference type="PRINTS" id="PR00792">
    <property type="entry name" value="PEPSIN"/>
</dbReference>
<feature type="domain" description="Peptidase A1" evidence="8">
    <location>
        <begin position="91"/>
        <end position="407"/>
    </location>
</feature>
<dbReference type="EMBL" id="AZBU02000003">
    <property type="protein sequence ID" value="TKR87245.1"/>
    <property type="molecule type" value="Genomic_DNA"/>
</dbReference>
<sequence length="413" mass="44728">MCFGYGISVPVCKLALIRSAGSAVSKMFKILVLAALVAVLNAAVFKHEISSAGSRRAQMMAAGTWKDELVKIMKLKASGSQHFIDYYDNFYLGNITLGTPAQPFTIVLDTGSSNLWVINSQCTSQACQGYPGAPTKKRFDESKSNTFKPDGTPFSIQYGSGSCDGKLGVDTLTFGGLTYATQKFGVSDDIADVFGYQPVDGILGLGWPALAEDNVVPPMQNVLNQLDQPLFTVWMDRHVKQTHGGNGGLITYGAVDTQNCDSQVNYVPLTSLTYWQFAQDGIQVGSYKYNRQDQVISDTGTSYLYMPTEVMESVANELGAQLDWDSDSYTVDCNGKYPDVNLIIGGHKHTIPSVEYVLDLGLGNGKCTLAMAGQDTGGYGPSWILGDTFIRSFCQVYDIGGKRIGFAKAHHSL</sequence>
<dbReference type="PROSITE" id="PS51767">
    <property type="entry name" value="PEPTIDASE_A1"/>
    <property type="match status" value="1"/>
</dbReference>
<evidence type="ECO:0000313" key="9">
    <source>
        <dbReference type="EMBL" id="TKR87245.1"/>
    </source>
</evidence>
<evidence type="ECO:0000256" key="1">
    <source>
        <dbReference type="ARBA" id="ARBA00007447"/>
    </source>
</evidence>
<comment type="caution">
    <text evidence="9">The sequence shown here is derived from an EMBL/GenBank/DDBJ whole genome shotgun (WGS) entry which is preliminary data.</text>
</comment>
<dbReference type="GO" id="GO:0005764">
    <property type="term" value="C:lysosome"/>
    <property type="evidence" value="ECO:0007669"/>
    <property type="project" value="TreeGrafter"/>
</dbReference>
<organism evidence="9 10">
    <name type="scientific">Steinernema carpocapsae</name>
    <name type="common">Entomopathogenic nematode</name>
    <dbReference type="NCBI Taxonomy" id="34508"/>
    <lineage>
        <taxon>Eukaryota</taxon>
        <taxon>Metazoa</taxon>
        <taxon>Ecdysozoa</taxon>
        <taxon>Nematoda</taxon>
        <taxon>Chromadorea</taxon>
        <taxon>Rhabditida</taxon>
        <taxon>Tylenchina</taxon>
        <taxon>Panagrolaimomorpha</taxon>
        <taxon>Strongyloidoidea</taxon>
        <taxon>Steinernematidae</taxon>
        <taxon>Steinernema</taxon>
    </lineage>
</organism>
<feature type="active site" evidence="5">
    <location>
        <position position="109"/>
    </location>
</feature>
<dbReference type="InterPro" id="IPR033121">
    <property type="entry name" value="PEPTIDASE_A1"/>
</dbReference>
<dbReference type="Gene3D" id="2.40.70.10">
    <property type="entry name" value="Acid Proteases"/>
    <property type="match status" value="2"/>
</dbReference>
<evidence type="ECO:0000256" key="2">
    <source>
        <dbReference type="ARBA" id="ARBA00022729"/>
    </source>
</evidence>
<evidence type="ECO:0000256" key="3">
    <source>
        <dbReference type="ARBA" id="ARBA00022750"/>
    </source>
</evidence>
<keyword evidence="4" id="KW-0325">Glycoprotein</keyword>
<evidence type="ECO:0000256" key="7">
    <source>
        <dbReference type="RuleBase" id="RU000454"/>
    </source>
</evidence>
<dbReference type="GO" id="GO:0006508">
    <property type="term" value="P:proteolysis"/>
    <property type="evidence" value="ECO:0007669"/>
    <property type="project" value="UniProtKB-KW"/>
</dbReference>
<keyword evidence="7" id="KW-0645">Protease</keyword>
<keyword evidence="2" id="KW-0732">Signal</keyword>
<keyword evidence="6" id="KW-1015">Disulfide bond</keyword>
<dbReference type="AlphaFoldDB" id="A0A4V6A4K0"/>
<dbReference type="OrthoDB" id="5853681at2759"/>
<feature type="disulfide bond" evidence="6">
    <location>
        <begin position="333"/>
        <end position="367"/>
    </location>
</feature>
<dbReference type="FunFam" id="2.40.70.10:FF:000086">
    <property type="entry name" value="ASpartyl Protease"/>
    <property type="match status" value="1"/>
</dbReference>
<dbReference type="SUPFAM" id="SSF50630">
    <property type="entry name" value="Acid proteases"/>
    <property type="match status" value="1"/>
</dbReference>
<comment type="similarity">
    <text evidence="1 7">Belongs to the peptidase A1 family.</text>
</comment>
<gene>
    <name evidence="9" type="ORF">L596_011674</name>
</gene>
<evidence type="ECO:0000256" key="4">
    <source>
        <dbReference type="ARBA" id="ARBA00023180"/>
    </source>
</evidence>
<accession>A0A4V6A4K0</accession>
<evidence type="ECO:0000256" key="5">
    <source>
        <dbReference type="PIRSR" id="PIRSR601461-1"/>
    </source>
</evidence>
<dbReference type="PROSITE" id="PS00141">
    <property type="entry name" value="ASP_PROTEASE"/>
    <property type="match status" value="2"/>
</dbReference>